<gene>
    <name evidence="1" type="ORF">NM208_g3241</name>
</gene>
<reference evidence="1" key="1">
    <citation type="submission" date="2022-08" db="EMBL/GenBank/DDBJ databases">
        <title>Genome Sequence of Fusarium decemcellulare.</title>
        <authorList>
            <person name="Buettner E."/>
        </authorList>
    </citation>
    <scope>NUCLEOTIDE SEQUENCE</scope>
    <source>
        <strain evidence="1">Babe19</strain>
    </source>
</reference>
<organism evidence="1 2">
    <name type="scientific">Fusarium decemcellulare</name>
    <dbReference type="NCBI Taxonomy" id="57161"/>
    <lineage>
        <taxon>Eukaryota</taxon>
        <taxon>Fungi</taxon>
        <taxon>Dikarya</taxon>
        <taxon>Ascomycota</taxon>
        <taxon>Pezizomycotina</taxon>
        <taxon>Sordariomycetes</taxon>
        <taxon>Hypocreomycetidae</taxon>
        <taxon>Hypocreales</taxon>
        <taxon>Nectriaceae</taxon>
        <taxon>Fusarium</taxon>
        <taxon>Fusarium decemcellulare species complex</taxon>
    </lineage>
</organism>
<keyword evidence="2" id="KW-1185">Reference proteome</keyword>
<sequence length="260" mass="30032">MAFDHDEFIRLITDYYEFCSRRFWNLPIQQAPPGGWPAITDDIIEKLNKNEAAAKLIRHLPYPEYNMDPEYTSFTPHIMQNTYIADYRCEAFTKAIRNGERRHPINPVATPESVLIATSYGNGGYYVVVDTNEGYVYWSDIQGQHDEPAPELNKVLEKYEGQEEQDWRLVSNVYRPADFFALCKQRFLEMRWIGFGPDEISALTMDRPWGCDEEHNRMVDALKRAGWPGDAEGQGYDLKLAIDLLNESEEEGDSDLEAEG</sequence>
<dbReference type="EMBL" id="JANRMS010000213">
    <property type="protein sequence ID" value="KAJ3544065.1"/>
    <property type="molecule type" value="Genomic_DNA"/>
</dbReference>
<protein>
    <submittedName>
        <fullName evidence="1">Uncharacterized protein</fullName>
    </submittedName>
</protein>
<comment type="caution">
    <text evidence="1">The sequence shown here is derived from an EMBL/GenBank/DDBJ whole genome shotgun (WGS) entry which is preliminary data.</text>
</comment>
<evidence type="ECO:0000313" key="1">
    <source>
        <dbReference type="EMBL" id="KAJ3544065.1"/>
    </source>
</evidence>
<proteinExistence type="predicted"/>
<accession>A0ACC1SPM9</accession>
<evidence type="ECO:0000313" key="2">
    <source>
        <dbReference type="Proteomes" id="UP001148629"/>
    </source>
</evidence>
<dbReference type="Proteomes" id="UP001148629">
    <property type="component" value="Unassembled WGS sequence"/>
</dbReference>
<name>A0ACC1SPM9_9HYPO</name>